<proteinExistence type="predicted"/>
<evidence type="ECO:0000256" key="1">
    <source>
        <dbReference type="SAM" id="SignalP"/>
    </source>
</evidence>
<dbReference type="RefSeq" id="WP_048436594.1">
    <property type="nucleotide sequence ID" value="NZ_LWHQ01000072.1"/>
</dbReference>
<protein>
    <submittedName>
        <fullName evidence="2">Uncharacterized protein</fullName>
    </submittedName>
</protein>
<keyword evidence="1" id="KW-0732">Signal</keyword>
<accession>A0A179S2B5</accession>
<comment type="caution">
    <text evidence="2">The sequence shown here is derived from an EMBL/GenBank/DDBJ whole genome shotgun (WGS) entry which is preliminary data.</text>
</comment>
<organism evidence="2 3">
    <name type="scientific">Methylobacterium platani</name>
    <dbReference type="NCBI Taxonomy" id="427683"/>
    <lineage>
        <taxon>Bacteria</taxon>
        <taxon>Pseudomonadati</taxon>
        <taxon>Pseudomonadota</taxon>
        <taxon>Alphaproteobacteria</taxon>
        <taxon>Hyphomicrobiales</taxon>
        <taxon>Methylobacteriaceae</taxon>
        <taxon>Methylobacterium</taxon>
    </lineage>
</organism>
<reference evidence="2 3" key="1">
    <citation type="submission" date="2016-04" db="EMBL/GenBank/DDBJ databases">
        <authorList>
            <person name="Evans L.H."/>
            <person name="Alamgir A."/>
            <person name="Owens N."/>
            <person name="Weber N.D."/>
            <person name="Virtaneva K."/>
            <person name="Barbian K."/>
            <person name="Babar A."/>
            <person name="Rosenke K."/>
        </authorList>
    </citation>
    <scope>NUCLEOTIDE SEQUENCE [LARGE SCALE GENOMIC DNA]</scope>
    <source>
        <strain evidence="2 3">PMB02</strain>
    </source>
</reference>
<dbReference type="OrthoDB" id="7916805at2"/>
<dbReference type="EMBL" id="LWHQ01000072">
    <property type="protein sequence ID" value="OAS16623.1"/>
    <property type="molecule type" value="Genomic_DNA"/>
</dbReference>
<evidence type="ECO:0000313" key="2">
    <source>
        <dbReference type="EMBL" id="OAS16623.1"/>
    </source>
</evidence>
<name>A0A179S2B5_9HYPH</name>
<evidence type="ECO:0000313" key="3">
    <source>
        <dbReference type="Proteomes" id="UP000078316"/>
    </source>
</evidence>
<feature type="signal peptide" evidence="1">
    <location>
        <begin position="1"/>
        <end position="20"/>
    </location>
</feature>
<sequence length="109" mass="10954">MRLLSCLAALGLVLATAAGASELNPRQAHSLDLGPVRGSAYYTVEEDGLRVVATLAPADAGAATPLRVVTTLASGQVVSFSVPGTQDGAAASVAFARRGNRVEVASTGF</sequence>
<dbReference type="Proteomes" id="UP000078316">
    <property type="component" value="Unassembled WGS sequence"/>
</dbReference>
<dbReference type="AlphaFoldDB" id="A0A179S2B5"/>
<feature type="chain" id="PRO_5008105520" evidence="1">
    <location>
        <begin position="21"/>
        <end position="109"/>
    </location>
</feature>
<dbReference type="STRING" id="427683.A5481_28070"/>
<gene>
    <name evidence="2" type="ORF">A5481_28070</name>
</gene>